<dbReference type="EMBL" id="CAJVPW010013116">
    <property type="protein sequence ID" value="CAG8641978.1"/>
    <property type="molecule type" value="Genomic_DNA"/>
</dbReference>
<dbReference type="Proteomes" id="UP000789366">
    <property type="component" value="Unassembled WGS sequence"/>
</dbReference>
<sequence length="39" mass="4571">EETDVNTDSHIQAHDIIIEEEADLDNEIRLLKNRKELPN</sequence>
<organism evidence="1 2">
    <name type="scientific">Cetraspora pellucida</name>
    <dbReference type="NCBI Taxonomy" id="1433469"/>
    <lineage>
        <taxon>Eukaryota</taxon>
        <taxon>Fungi</taxon>
        <taxon>Fungi incertae sedis</taxon>
        <taxon>Mucoromycota</taxon>
        <taxon>Glomeromycotina</taxon>
        <taxon>Glomeromycetes</taxon>
        <taxon>Diversisporales</taxon>
        <taxon>Gigasporaceae</taxon>
        <taxon>Cetraspora</taxon>
    </lineage>
</organism>
<protein>
    <submittedName>
        <fullName evidence="1">9981_t:CDS:1</fullName>
    </submittedName>
</protein>
<feature type="non-terminal residue" evidence="1">
    <location>
        <position position="1"/>
    </location>
</feature>
<comment type="caution">
    <text evidence="1">The sequence shown here is derived from an EMBL/GenBank/DDBJ whole genome shotgun (WGS) entry which is preliminary data.</text>
</comment>
<reference evidence="1" key="1">
    <citation type="submission" date="2021-06" db="EMBL/GenBank/DDBJ databases">
        <authorList>
            <person name="Kallberg Y."/>
            <person name="Tangrot J."/>
            <person name="Rosling A."/>
        </authorList>
    </citation>
    <scope>NUCLEOTIDE SEQUENCE</scope>
    <source>
        <strain evidence="1">28 12/20/2015</strain>
    </source>
</reference>
<evidence type="ECO:0000313" key="1">
    <source>
        <dbReference type="EMBL" id="CAG8641978.1"/>
    </source>
</evidence>
<gene>
    <name evidence="1" type="ORF">SPELUC_LOCUS8602</name>
</gene>
<evidence type="ECO:0000313" key="2">
    <source>
        <dbReference type="Proteomes" id="UP000789366"/>
    </source>
</evidence>
<keyword evidence="2" id="KW-1185">Reference proteome</keyword>
<proteinExistence type="predicted"/>
<accession>A0ACA9NA46</accession>
<name>A0ACA9NA46_9GLOM</name>